<dbReference type="AlphaFoldDB" id="A0ABD0LPK4"/>
<organism evidence="2 3">
    <name type="scientific">Batillaria attramentaria</name>
    <dbReference type="NCBI Taxonomy" id="370345"/>
    <lineage>
        <taxon>Eukaryota</taxon>
        <taxon>Metazoa</taxon>
        <taxon>Spiralia</taxon>
        <taxon>Lophotrochozoa</taxon>
        <taxon>Mollusca</taxon>
        <taxon>Gastropoda</taxon>
        <taxon>Caenogastropoda</taxon>
        <taxon>Sorbeoconcha</taxon>
        <taxon>Cerithioidea</taxon>
        <taxon>Batillariidae</taxon>
        <taxon>Batillaria</taxon>
    </lineage>
</organism>
<evidence type="ECO:0000313" key="2">
    <source>
        <dbReference type="EMBL" id="KAK7501470.1"/>
    </source>
</evidence>
<gene>
    <name evidence="2" type="ORF">BaRGS_00007274</name>
</gene>
<feature type="compositionally biased region" description="Pro residues" evidence="1">
    <location>
        <begin position="11"/>
        <end position="27"/>
    </location>
</feature>
<protein>
    <submittedName>
        <fullName evidence="2">Uncharacterized protein</fullName>
    </submittedName>
</protein>
<name>A0ABD0LPK4_9CAEN</name>
<proteinExistence type="predicted"/>
<dbReference type="EMBL" id="JACVVK020000031">
    <property type="protein sequence ID" value="KAK7501470.1"/>
    <property type="molecule type" value="Genomic_DNA"/>
</dbReference>
<sequence>MRGAATHPFPNTEPTPFFPSPSSPGPPEGFRISQRASGLLCCLSVGLTWVNHNADEARLFPHINCCESSQSSTTSGNRPCSQLTSHYTVIVGQPPRCMLVITLAHPPFAATPLSLRLRRDRLSALDGRQCLKPVDRVRLRRDPTPGLQR</sequence>
<reference evidence="2 3" key="1">
    <citation type="journal article" date="2023" name="Sci. Data">
        <title>Genome assembly of the Korean intertidal mud-creeper Batillaria attramentaria.</title>
        <authorList>
            <person name="Patra A.K."/>
            <person name="Ho P.T."/>
            <person name="Jun S."/>
            <person name="Lee S.J."/>
            <person name="Kim Y."/>
            <person name="Won Y.J."/>
        </authorList>
    </citation>
    <scope>NUCLEOTIDE SEQUENCE [LARGE SCALE GENOMIC DNA]</scope>
    <source>
        <strain evidence="2">Wonlab-2016</strain>
    </source>
</reference>
<evidence type="ECO:0000313" key="3">
    <source>
        <dbReference type="Proteomes" id="UP001519460"/>
    </source>
</evidence>
<keyword evidence="3" id="KW-1185">Reference proteome</keyword>
<feature type="region of interest" description="Disordered" evidence="1">
    <location>
        <begin position="1"/>
        <end position="28"/>
    </location>
</feature>
<accession>A0ABD0LPK4</accession>
<evidence type="ECO:0000256" key="1">
    <source>
        <dbReference type="SAM" id="MobiDB-lite"/>
    </source>
</evidence>
<comment type="caution">
    <text evidence="2">The sequence shown here is derived from an EMBL/GenBank/DDBJ whole genome shotgun (WGS) entry which is preliminary data.</text>
</comment>
<dbReference type="Proteomes" id="UP001519460">
    <property type="component" value="Unassembled WGS sequence"/>
</dbReference>